<feature type="transmembrane region" description="Helical" evidence="6">
    <location>
        <begin position="89"/>
        <end position="107"/>
    </location>
</feature>
<proteinExistence type="predicted"/>
<dbReference type="AlphaFoldDB" id="A0A316TGF2"/>
<feature type="transmembrane region" description="Helical" evidence="6">
    <location>
        <begin position="295"/>
        <end position="313"/>
    </location>
</feature>
<evidence type="ECO:0000256" key="6">
    <source>
        <dbReference type="SAM" id="Phobius"/>
    </source>
</evidence>
<dbReference type="EMBL" id="QGDD01000006">
    <property type="protein sequence ID" value="PWN02269.1"/>
    <property type="molecule type" value="Genomic_DNA"/>
</dbReference>
<dbReference type="Pfam" id="PF07690">
    <property type="entry name" value="MFS_1"/>
    <property type="match status" value="1"/>
</dbReference>
<evidence type="ECO:0000313" key="9">
    <source>
        <dbReference type="Proteomes" id="UP000245507"/>
    </source>
</evidence>
<feature type="transmembrane region" description="Helical" evidence="6">
    <location>
        <begin position="385"/>
        <end position="406"/>
    </location>
</feature>
<evidence type="ECO:0000256" key="3">
    <source>
        <dbReference type="ARBA" id="ARBA00022692"/>
    </source>
</evidence>
<feature type="domain" description="Major facilitator superfamily (MFS) profile" evidence="7">
    <location>
        <begin position="20"/>
        <end position="409"/>
    </location>
</feature>
<dbReference type="RefSeq" id="WP_109694871.1">
    <property type="nucleotide sequence ID" value="NZ_QGDD01000006.1"/>
</dbReference>
<keyword evidence="5 6" id="KW-0472">Membrane</keyword>
<keyword evidence="3 6" id="KW-0812">Transmembrane</keyword>
<comment type="caution">
    <text evidence="8">The sequence shown here is derived from an EMBL/GenBank/DDBJ whole genome shotgun (WGS) entry which is preliminary data.</text>
</comment>
<feature type="transmembrane region" description="Helical" evidence="6">
    <location>
        <begin position="113"/>
        <end position="135"/>
    </location>
</feature>
<feature type="transmembrane region" description="Helical" evidence="6">
    <location>
        <begin position="230"/>
        <end position="256"/>
    </location>
</feature>
<keyword evidence="9" id="KW-1185">Reference proteome</keyword>
<feature type="transmembrane region" description="Helical" evidence="6">
    <location>
        <begin position="351"/>
        <end position="373"/>
    </location>
</feature>
<dbReference type="PANTHER" id="PTHR43385">
    <property type="entry name" value="RIBOFLAVIN TRANSPORTER RIBJ"/>
    <property type="match status" value="1"/>
</dbReference>
<dbReference type="OrthoDB" id="7200137at2"/>
<name>A0A316TGF2_9ACTN</name>
<evidence type="ECO:0000259" key="7">
    <source>
        <dbReference type="PROSITE" id="PS50850"/>
    </source>
</evidence>
<comment type="subcellular location">
    <subcellularLocation>
        <location evidence="1">Cell membrane</location>
        <topology evidence="1">Multi-pass membrane protein</topology>
    </subcellularLocation>
</comment>
<feature type="transmembrane region" description="Helical" evidence="6">
    <location>
        <begin position="262"/>
        <end position="283"/>
    </location>
</feature>
<feature type="transmembrane region" description="Helical" evidence="6">
    <location>
        <begin position="147"/>
        <end position="167"/>
    </location>
</feature>
<evidence type="ECO:0000256" key="5">
    <source>
        <dbReference type="ARBA" id="ARBA00023136"/>
    </source>
</evidence>
<dbReference type="InterPro" id="IPR011701">
    <property type="entry name" value="MFS"/>
</dbReference>
<gene>
    <name evidence="8" type="ORF">DJ010_14200</name>
</gene>
<evidence type="ECO:0000313" key="8">
    <source>
        <dbReference type="EMBL" id="PWN02269.1"/>
    </source>
</evidence>
<dbReference type="GO" id="GO:0022857">
    <property type="term" value="F:transmembrane transporter activity"/>
    <property type="evidence" value="ECO:0007669"/>
    <property type="project" value="InterPro"/>
</dbReference>
<feature type="transmembrane region" description="Helical" evidence="6">
    <location>
        <begin position="319"/>
        <end position="339"/>
    </location>
</feature>
<evidence type="ECO:0000256" key="1">
    <source>
        <dbReference type="ARBA" id="ARBA00004651"/>
    </source>
</evidence>
<reference evidence="8 9" key="1">
    <citation type="submission" date="2018-05" db="EMBL/GenBank/DDBJ databases">
        <title>Nocardioides silvaticus genome.</title>
        <authorList>
            <person name="Li C."/>
            <person name="Wang G."/>
        </authorList>
    </citation>
    <scope>NUCLEOTIDE SEQUENCE [LARGE SCALE GENOMIC DNA]</scope>
    <source>
        <strain evidence="8 9">CCTCC AB 2018079</strain>
    </source>
</reference>
<dbReference type="PANTHER" id="PTHR43385:SF1">
    <property type="entry name" value="RIBOFLAVIN TRANSPORTER RIBJ"/>
    <property type="match status" value="1"/>
</dbReference>
<dbReference type="Gene3D" id="1.20.1250.20">
    <property type="entry name" value="MFS general substrate transporter like domains"/>
    <property type="match status" value="1"/>
</dbReference>
<evidence type="ECO:0000256" key="2">
    <source>
        <dbReference type="ARBA" id="ARBA00022448"/>
    </source>
</evidence>
<dbReference type="PROSITE" id="PS50850">
    <property type="entry name" value="MFS"/>
    <property type="match status" value="1"/>
</dbReference>
<dbReference type="InterPro" id="IPR020846">
    <property type="entry name" value="MFS_dom"/>
</dbReference>
<dbReference type="InterPro" id="IPR052983">
    <property type="entry name" value="MFS_Riboflavin_Transporter"/>
</dbReference>
<sequence length="412" mass="42046">MADTARADVQGAVEPLPDRALRRVTLVLCVSQITTWGVLFYAFPVLATRIAEEEGWSLTTMMAGFTAAQVTAALLGLRVGRHLDRRGPRAAMAVGSAVGVAAILGFAAAPTLWWFLAAWALAGTAMSATLYPPAFAAVTHWGGDRRLGALTAITLVGGLASTVYAPLAAVLEQAGDWRTAYLVLAVPLALTVPLHWYGLGHPWTRTTAEPAATDDPPASDRDPLLRTPTFLLLVLAMTMAGLAIYAGVVNLVPLLAEDGLSIQVGAVALGIGGVGQVAGRLAYAPTLGRLGPDTRLVTVLAVTGALTLALAAVPRPLPLLFAIAFLAGTARGAFTLIQASAVSDRWGTSGYGARSGVLSGGVGLAAAGAPWLGAVAATTLGGYDAAFVVLAVSAFVAVGVVAGSPARTSLRR</sequence>
<dbReference type="SUPFAM" id="SSF103473">
    <property type="entry name" value="MFS general substrate transporter"/>
    <property type="match status" value="1"/>
</dbReference>
<feature type="transmembrane region" description="Helical" evidence="6">
    <location>
        <begin position="55"/>
        <end position="77"/>
    </location>
</feature>
<feature type="transmembrane region" description="Helical" evidence="6">
    <location>
        <begin position="179"/>
        <end position="199"/>
    </location>
</feature>
<dbReference type="GO" id="GO:0005886">
    <property type="term" value="C:plasma membrane"/>
    <property type="evidence" value="ECO:0007669"/>
    <property type="project" value="UniProtKB-SubCell"/>
</dbReference>
<protein>
    <submittedName>
        <fullName evidence="8">MFS transporter</fullName>
    </submittedName>
</protein>
<organism evidence="8 9">
    <name type="scientific">Nocardioides silvaticus</name>
    <dbReference type="NCBI Taxonomy" id="2201891"/>
    <lineage>
        <taxon>Bacteria</taxon>
        <taxon>Bacillati</taxon>
        <taxon>Actinomycetota</taxon>
        <taxon>Actinomycetes</taxon>
        <taxon>Propionibacteriales</taxon>
        <taxon>Nocardioidaceae</taxon>
        <taxon>Nocardioides</taxon>
    </lineage>
</organism>
<feature type="transmembrane region" description="Helical" evidence="6">
    <location>
        <begin position="24"/>
        <end position="43"/>
    </location>
</feature>
<keyword evidence="4 6" id="KW-1133">Transmembrane helix</keyword>
<dbReference type="Proteomes" id="UP000245507">
    <property type="component" value="Unassembled WGS sequence"/>
</dbReference>
<dbReference type="InterPro" id="IPR036259">
    <property type="entry name" value="MFS_trans_sf"/>
</dbReference>
<evidence type="ECO:0000256" key="4">
    <source>
        <dbReference type="ARBA" id="ARBA00022989"/>
    </source>
</evidence>
<accession>A0A316TGF2</accession>
<keyword evidence="2" id="KW-0813">Transport</keyword>